<dbReference type="InterPro" id="IPR011009">
    <property type="entry name" value="Kinase-like_dom_sf"/>
</dbReference>
<evidence type="ECO:0000313" key="3">
    <source>
        <dbReference type="Proteomes" id="UP000265962"/>
    </source>
</evidence>
<feature type="domain" description="Aminoglycoside phosphotransferase" evidence="1">
    <location>
        <begin position="107"/>
        <end position="258"/>
    </location>
</feature>
<dbReference type="AlphaFoldDB" id="A0A375I547"/>
<dbReference type="Gene3D" id="3.90.1200.10">
    <property type="match status" value="1"/>
</dbReference>
<gene>
    <name evidence="2" type="ORF">PROPJV5_1363</name>
</gene>
<dbReference type="Proteomes" id="UP000265962">
    <property type="component" value="Unassembled WGS sequence"/>
</dbReference>
<protein>
    <submittedName>
        <fullName evidence="2">Phosphotransferase enzyme family</fullName>
    </submittedName>
</protein>
<sequence>MTSAALTTLRATDGIIRAWPARQGAITFEQRDPDGLLRAGRIDVWGESELTGYATDPSLPELSAPTRGRLVVHRFGRRAVVMCPDRAVKLLRPGRAARVAAVSSRIAGLCAGTGLRAARVLDATEARVEFTLLPGRSLHELGDDGLDGWARLAGAWPLIARHVDQARAEHSPADEAAVLDRWYTAAAEHGAVGPLGPLRRAVERACADLAAGTDPPALLHRDLHDGQLLWDGAALGVLDLDTAARGEAALDVGNLLAHAELSRLAGSLSADGHRRVTGHLADLARGLGASPAHVDRYWRAARLRLAFVHSFRPAADRWLEQWVEACLAGPRPP</sequence>
<accession>A0A375I547</accession>
<dbReference type="EMBL" id="OMOH01000004">
    <property type="protein sequence ID" value="SPF68368.1"/>
    <property type="molecule type" value="Genomic_DNA"/>
</dbReference>
<dbReference type="RefSeq" id="WP_119715527.1">
    <property type="nucleotide sequence ID" value="NZ_OMOH01000004.1"/>
</dbReference>
<reference evidence="3" key="1">
    <citation type="submission" date="2018-02" db="EMBL/GenBank/DDBJ databases">
        <authorList>
            <person name="Hornung B."/>
        </authorList>
    </citation>
    <scope>NUCLEOTIDE SEQUENCE [LARGE SCALE GENOMIC DNA]</scope>
</reference>
<keyword evidence="2" id="KW-0808">Transferase</keyword>
<proteinExistence type="predicted"/>
<dbReference type="InterPro" id="IPR002575">
    <property type="entry name" value="Aminoglycoside_PTrfase"/>
</dbReference>
<evidence type="ECO:0000259" key="1">
    <source>
        <dbReference type="Pfam" id="PF01636"/>
    </source>
</evidence>
<keyword evidence="3" id="KW-1185">Reference proteome</keyword>
<name>A0A375I547_9ACTN</name>
<organism evidence="2 3">
    <name type="scientific">Propionibacterium ruminifibrarum</name>
    <dbReference type="NCBI Taxonomy" id="1962131"/>
    <lineage>
        <taxon>Bacteria</taxon>
        <taxon>Bacillati</taxon>
        <taxon>Actinomycetota</taxon>
        <taxon>Actinomycetes</taxon>
        <taxon>Propionibacteriales</taxon>
        <taxon>Propionibacteriaceae</taxon>
        <taxon>Propionibacterium</taxon>
    </lineage>
</organism>
<evidence type="ECO:0000313" key="2">
    <source>
        <dbReference type="EMBL" id="SPF68368.1"/>
    </source>
</evidence>
<dbReference type="SUPFAM" id="SSF56112">
    <property type="entry name" value="Protein kinase-like (PK-like)"/>
    <property type="match status" value="1"/>
</dbReference>
<dbReference type="OrthoDB" id="7842280at2"/>
<dbReference type="Pfam" id="PF01636">
    <property type="entry name" value="APH"/>
    <property type="match status" value="1"/>
</dbReference>
<dbReference type="GO" id="GO:0016740">
    <property type="term" value="F:transferase activity"/>
    <property type="evidence" value="ECO:0007669"/>
    <property type="project" value="UniProtKB-KW"/>
</dbReference>